<accession>R4YXI6</accession>
<dbReference type="eggNOG" id="ENOG5032UEI">
    <property type="taxonomic scope" value="Bacteria"/>
</dbReference>
<gene>
    <name evidence="1" type="ORF">BN381_150003</name>
</gene>
<protein>
    <submittedName>
        <fullName evidence="1">Uncharacterized protein</fullName>
    </submittedName>
</protein>
<proteinExistence type="predicted"/>
<dbReference type="Proteomes" id="UP000018291">
    <property type="component" value="Unassembled WGS sequence"/>
</dbReference>
<dbReference type="AlphaFoldDB" id="R4YXI6"/>
<keyword evidence="2" id="KW-1185">Reference proteome</keyword>
<evidence type="ECO:0000313" key="1">
    <source>
        <dbReference type="EMBL" id="CCM62890.1"/>
    </source>
</evidence>
<organism evidence="1 2">
    <name type="scientific">Candidatus Neomicrothrix parvicella RN1</name>
    <dbReference type="NCBI Taxonomy" id="1229780"/>
    <lineage>
        <taxon>Bacteria</taxon>
        <taxon>Bacillati</taxon>
        <taxon>Actinomycetota</taxon>
        <taxon>Acidimicrobiia</taxon>
        <taxon>Acidimicrobiales</taxon>
        <taxon>Microthrixaceae</taxon>
        <taxon>Candidatus Neomicrothrix</taxon>
    </lineage>
</organism>
<dbReference type="EMBL" id="CANL01000007">
    <property type="protein sequence ID" value="CCM62890.1"/>
    <property type="molecule type" value="Genomic_DNA"/>
</dbReference>
<reference evidence="1 2" key="1">
    <citation type="journal article" date="2013" name="ISME J.">
        <title>Metabolic model for the filamentous 'Candidatus Microthrix parvicella' based on genomic and metagenomic analyses.</title>
        <authorList>
            <person name="Jon McIlroy S."/>
            <person name="Kristiansen R."/>
            <person name="Albertsen M."/>
            <person name="Michael Karst S."/>
            <person name="Rossetti S."/>
            <person name="Lund Nielsen J."/>
            <person name="Tandoi V."/>
            <person name="James Seviour R."/>
            <person name="Nielsen P.H."/>
        </authorList>
    </citation>
    <scope>NUCLEOTIDE SEQUENCE [LARGE SCALE GENOMIC DNA]</scope>
    <source>
        <strain evidence="1 2">RN1</strain>
    </source>
</reference>
<dbReference type="HOGENOM" id="CLU_625456_0_0_11"/>
<sequence length="457" mass="50732">MANPERDGGTMDFMKPTVEQVVAAATKRDPSLGPFVELAANLLTAGEDIDVLGQAYLQDTLWWRVPKRLDPDDWQDAVAGAAALLEGLGLDRYAEIARSDKTARILEAWGEGPESGHAEALAARKASGLVAPDLEEFAWGSIMGGEESDALTAVEHALEAELVHSGLRPDGAAWKRRALEVTAEVINRPVEFPPGQTRLTMIITDRVESWIGAVRVPQLQRWRSEVANRLLNPIEPPEGVETMLAPMLWLLGEAAKGANLTQSQYLTPVTVRAAAERFGWWDHDRAPRSESEVHQLLHLREAATRLRLTRRTGRTLKLTKLGASSLADPVSLWRLVVPSLRGGDEFEAMMAELVGMRMVEGDAVGDALAEELMPVVNQLGWRTDEGSLDQHEVGLSIWDRWHWWRVIGVMKYQMGRWAKDPFRRVEPPRAYLTEAGAVTVLAYLRLRAIAPQHDLAR</sequence>
<dbReference type="STRING" id="1229780.BN381_150003"/>
<evidence type="ECO:0000313" key="2">
    <source>
        <dbReference type="Proteomes" id="UP000018291"/>
    </source>
</evidence>
<comment type="caution">
    <text evidence="1">The sequence shown here is derived from an EMBL/GenBank/DDBJ whole genome shotgun (WGS) entry which is preliminary data.</text>
</comment>
<name>R4YXI6_9ACTN</name>